<accession>A0A0F9FK69</accession>
<protein>
    <submittedName>
        <fullName evidence="2">Uncharacterized protein</fullName>
    </submittedName>
</protein>
<evidence type="ECO:0000313" key="2">
    <source>
        <dbReference type="EMBL" id="KKL57685.1"/>
    </source>
</evidence>
<dbReference type="AlphaFoldDB" id="A0A0F9FK69"/>
<gene>
    <name evidence="2" type="ORF">LCGC14_2232920</name>
</gene>
<keyword evidence="1" id="KW-1133">Transmembrane helix</keyword>
<evidence type="ECO:0000256" key="1">
    <source>
        <dbReference type="SAM" id="Phobius"/>
    </source>
</evidence>
<keyword evidence="1" id="KW-0812">Transmembrane</keyword>
<dbReference type="EMBL" id="LAZR01030078">
    <property type="protein sequence ID" value="KKL57685.1"/>
    <property type="molecule type" value="Genomic_DNA"/>
</dbReference>
<reference evidence="2" key="1">
    <citation type="journal article" date="2015" name="Nature">
        <title>Complex archaea that bridge the gap between prokaryotes and eukaryotes.</title>
        <authorList>
            <person name="Spang A."/>
            <person name="Saw J.H."/>
            <person name="Jorgensen S.L."/>
            <person name="Zaremba-Niedzwiedzka K."/>
            <person name="Martijn J."/>
            <person name="Lind A.E."/>
            <person name="van Eijk R."/>
            <person name="Schleper C."/>
            <person name="Guy L."/>
            <person name="Ettema T.J."/>
        </authorList>
    </citation>
    <scope>NUCLEOTIDE SEQUENCE</scope>
</reference>
<organism evidence="2">
    <name type="scientific">marine sediment metagenome</name>
    <dbReference type="NCBI Taxonomy" id="412755"/>
    <lineage>
        <taxon>unclassified sequences</taxon>
        <taxon>metagenomes</taxon>
        <taxon>ecological metagenomes</taxon>
    </lineage>
</organism>
<feature type="non-terminal residue" evidence="2">
    <location>
        <position position="95"/>
    </location>
</feature>
<keyword evidence="1" id="KW-0472">Membrane</keyword>
<sequence length="95" mass="10581">MKIAMMLSGLFFLLIIITNITGVKFGWETFSDLDSDAKLQMVNNNPKKFKISIGLLLIENISIISVAVMLFIAFSQYNIILGIVWAISRIGEGLI</sequence>
<feature type="transmembrane region" description="Helical" evidence="1">
    <location>
        <begin position="51"/>
        <end position="74"/>
    </location>
</feature>
<name>A0A0F9FK69_9ZZZZ</name>
<comment type="caution">
    <text evidence="2">The sequence shown here is derived from an EMBL/GenBank/DDBJ whole genome shotgun (WGS) entry which is preliminary data.</text>
</comment>
<proteinExistence type="predicted"/>